<protein>
    <submittedName>
        <fullName evidence="2">FAD-dependent monooxygenase</fullName>
    </submittedName>
</protein>
<evidence type="ECO:0000313" key="3">
    <source>
        <dbReference type="Proteomes" id="UP001551584"/>
    </source>
</evidence>
<keyword evidence="3" id="KW-1185">Reference proteome</keyword>
<accession>A0ABV3EYF4</accession>
<gene>
    <name evidence="2" type="ORF">AB0D95_28890</name>
</gene>
<dbReference type="GO" id="GO:0004497">
    <property type="term" value="F:monooxygenase activity"/>
    <property type="evidence" value="ECO:0007669"/>
    <property type="project" value="UniProtKB-KW"/>
</dbReference>
<dbReference type="RefSeq" id="WP_359277689.1">
    <property type="nucleotide sequence ID" value="NZ_JBEZNA010000107.1"/>
</dbReference>
<dbReference type="EMBL" id="JBEZNA010000107">
    <property type="protein sequence ID" value="MEU9581239.1"/>
    <property type="molecule type" value="Genomic_DNA"/>
</dbReference>
<dbReference type="Gene3D" id="3.50.50.60">
    <property type="entry name" value="FAD/NAD(P)-binding domain"/>
    <property type="match status" value="1"/>
</dbReference>
<dbReference type="SUPFAM" id="SSF51905">
    <property type="entry name" value="FAD/NAD(P)-binding domain"/>
    <property type="match status" value="1"/>
</dbReference>
<dbReference type="PANTHER" id="PTHR43422">
    <property type="entry name" value="THIAMINE THIAZOLE SYNTHASE"/>
    <property type="match status" value="1"/>
</dbReference>
<feature type="domain" description="FAD-binding" evidence="1">
    <location>
        <begin position="8"/>
        <end position="345"/>
    </location>
</feature>
<evidence type="ECO:0000313" key="2">
    <source>
        <dbReference type="EMBL" id="MEU9581239.1"/>
    </source>
</evidence>
<dbReference type="Proteomes" id="UP001551584">
    <property type="component" value="Unassembled WGS sequence"/>
</dbReference>
<organism evidence="2 3">
    <name type="scientific">Streptomyces chilikensis</name>
    <dbReference type="NCBI Taxonomy" id="1194079"/>
    <lineage>
        <taxon>Bacteria</taxon>
        <taxon>Bacillati</taxon>
        <taxon>Actinomycetota</taxon>
        <taxon>Actinomycetes</taxon>
        <taxon>Kitasatosporales</taxon>
        <taxon>Streptomycetaceae</taxon>
        <taxon>Streptomyces</taxon>
    </lineage>
</organism>
<proteinExistence type="predicted"/>
<dbReference type="PANTHER" id="PTHR43422:SF3">
    <property type="entry name" value="THIAMINE THIAZOLE SYNTHASE"/>
    <property type="match status" value="1"/>
</dbReference>
<keyword evidence="2" id="KW-0560">Oxidoreductase</keyword>
<dbReference type="Gene3D" id="3.30.9.100">
    <property type="match status" value="1"/>
</dbReference>
<reference evidence="2 3" key="1">
    <citation type="submission" date="2024-06" db="EMBL/GenBank/DDBJ databases">
        <title>The Natural Products Discovery Center: Release of the First 8490 Sequenced Strains for Exploring Actinobacteria Biosynthetic Diversity.</title>
        <authorList>
            <person name="Kalkreuter E."/>
            <person name="Kautsar S.A."/>
            <person name="Yang D."/>
            <person name="Bader C.D."/>
            <person name="Teijaro C.N."/>
            <person name="Fluegel L."/>
            <person name="Davis C.M."/>
            <person name="Simpson J.R."/>
            <person name="Lauterbach L."/>
            <person name="Steele A.D."/>
            <person name="Gui C."/>
            <person name="Meng S."/>
            <person name="Li G."/>
            <person name="Viehrig K."/>
            <person name="Ye F."/>
            <person name="Su P."/>
            <person name="Kiefer A.F."/>
            <person name="Nichols A."/>
            <person name="Cepeda A.J."/>
            <person name="Yan W."/>
            <person name="Fan B."/>
            <person name="Jiang Y."/>
            <person name="Adhikari A."/>
            <person name="Zheng C.-J."/>
            <person name="Schuster L."/>
            <person name="Cowan T.M."/>
            <person name="Smanski M.J."/>
            <person name="Chevrette M.G."/>
            <person name="De Carvalho L.P.S."/>
            <person name="Shen B."/>
        </authorList>
    </citation>
    <scope>NUCLEOTIDE SEQUENCE [LARGE SCALE GENOMIC DNA]</scope>
    <source>
        <strain evidence="2 3">NPDC048117</strain>
    </source>
</reference>
<sequence>MTAHRRAVVLGGGFTAMLTSAMLSRHIDEVVVVERDEYPAGAQPRKGVPQARHCHILWSGGARIAETYLPGMTGKLLEAGAHRIGIPGGLVSLTPFGWQHRFPSTEFTLASSRALLDRVMREETLRQGRISVLERTEVLGLTGGADRITGVAIRDRDSGDERVLEAGLVVDATGRGSGMRRWLERIGVPAPQEESVDTGMVYATRVFRAPEGTESGFPLVSVLADARRPVPGRGAVLMPIEDGRWIVTLSGTRGGEPTADAEEFSAFARDGVRHPLIGDLIEGLEPLTAVQRSHSTVSRRLHYDRLGVWPEGLVVIGDATTAFNPVYGHGMSAAARSVVALEAQLRDRGLAAGLGRAAQRAVARAADDAWAMATSNDVGYPGCRVQGADPRLTGPAADRRDADMMGALATRNRDVARAALALMTLSATVTEIQSPRLFAALRRGPEVPVLTAPPLLPHESARLRIPAAA</sequence>
<comment type="caution">
    <text evidence="2">The sequence shown here is derived from an EMBL/GenBank/DDBJ whole genome shotgun (WGS) entry which is preliminary data.</text>
</comment>
<keyword evidence="2" id="KW-0503">Monooxygenase</keyword>
<evidence type="ECO:0000259" key="1">
    <source>
        <dbReference type="Pfam" id="PF01494"/>
    </source>
</evidence>
<dbReference type="Pfam" id="PF01494">
    <property type="entry name" value="FAD_binding_3"/>
    <property type="match status" value="1"/>
</dbReference>
<dbReference type="InterPro" id="IPR036188">
    <property type="entry name" value="FAD/NAD-bd_sf"/>
</dbReference>
<dbReference type="InterPro" id="IPR002938">
    <property type="entry name" value="FAD-bd"/>
</dbReference>
<name>A0ABV3EYF4_9ACTN</name>